<dbReference type="SUPFAM" id="SSF48371">
    <property type="entry name" value="ARM repeat"/>
    <property type="match status" value="1"/>
</dbReference>
<dbReference type="PANTHER" id="PTHR32059:SF0">
    <property type="entry name" value="RAB11-BINDING PROTEIN RELCH"/>
    <property type="match status" value="1"/>
</dbReference>
<reference evidence="1" key="2">
    <citation type="submission" date="2025-09" db="UniProtKB">
        <authorList>
            <consortium name="Ensembl"/>
        </authorList>
    </citation>
    <scope>IDENTIFICATION</scope>
</reference>
<dbReference type="GO" id="GO:0032367">
    <property type="term" value="P:intracellular cholesterol transport"/>
    <property type="evidence" value="ECO:0007669"/>
    <property type="project" value="InterPro"/>
</dbReference>
<dbReference type="GO" id="GO:0005802">
    <property type="term" value="C:trans-Golgi network"/>
    <property type="evidence" value="ECO:0007669"/>
    <property type="project" value="InterPro"/>
</dbReference>
<dbReference type="Proteomes" id="UP000694388">
    <property type="component" value="Unplaced"/>
</dbReference>
<evidence type="ECO:0000313" key="2">
    <source>
        <dbReference type="Proteomes" id="UP000694388"/>
    </source>
</evidence>
<accession>A0A8C4Q4Z6</accession>
<dbReference type="OMA" id="DWIINEF"/>
<organism evidence="1 2">
    <name type="scientific">Eptatretus burgeri</name>
    <name type="common">Inshore hagfish</name>
    <dbReference type="NCBI Taxonomy" id="7764"/>
    <lineage>
        <taxon>Eukaryota</taxon>
        <taxon>Metazoa</taxon>
        <taxon>Chordata</taxon>
        <taxon>Craniata</taxon>
        <taxon>Vertebrata</taxon>
        <taxon>Cyclostomata</taxon>
        <taxon>Myxini</taxon>
        <taxon>Myxiniformes</taxon>
        <taxon>Myxinidae</taxon>
        <taxon>Eptatretinae</taxon>
        <taxon>Eptatretus</taxon>
    </lineage>
</organism>
<dbReference type="InterPro" id="IPR016024">
    <property type="entry name" value="ARM-type_fold"/>
</dbReference>
<keyword evidence="2" id="KW-1185">Reference proteome</keyword>
<name>A0A8C4Q4Z6_EPTBU</name>
<reference evidence="1" key="1">
    <citation type="submission" date="2025-08" db="UniProtKB">
        <authorList>
            <consortium name="Ensembl"/>
        </authorList>
    </citation>
    <scope>IDENTIFICATION</scope>
</reference>
<dbReference type="PANTHER" id="PTHR32059">
    <property type="entry name" value="RAB11-BINDING PROTEIN RELCH"/>
    <property type="match status" value="1"/>
</dbReference>
<proteinExistence type="predicted"/>
<evidence type="ECO:0000313" key="1">
    <source>
        <dbReference type="Ensembl" id="ENSEBUP00000010117.1"/>
    </source>
</evidence>
<dbReference type="GO" id="GO:0055037">
    <property type="term" value="C:recycling endosome"/>
    <property type="evidence" value="ECO:0007669"/>
    <property type="project" value="TreeGrafter"/>
</dbReference>
<sequence length="365" mass="39751">MLQQMLAEQRVSEVREAVIRAVAIVLAYIDDPDKYFLGYELLLVSLADSAEGVQVTGRSSLLPSLACWAAELDRLEPHLLAGLLCKLQALCSEWTAVQDERKLCMYLSVVHSLLPCLFVHVLQTAPFVEQAASVIGNVKLEEARFSEASSTLGDARVLAGGPERLAALVFLYEESIAAEHTWASLHWIEKEMLPGLVVVAQAVGATADPCVHDLCSLLHCLCSTFGYTFTEKMVKPAFKPFLKLLEGPSACGEYMVGSACLPLYASGVLASHIQDRQELAGFLEQLLDGISTAQLPLDVLKVTFTCLSSDEQLHQLLLQALWAAVVHPAPNVRCATAKVFEVILRLMDVSLVDQAYCPSPCHTGQ</sequence>
<dbReference type="Ensembl" id="ENSEBUT00000010657.1">
    <property type="protein sequence ID" value="ENSEBUP00000010117.1"/>
    <property type="gene ID" value="ENSEBUG00000006502.1"/>
</dbReference>
<dbReference type="InterPro" id="IPR040362">
    <property type="entry name" value="RELCH"/>
</dbReference>
<protein>
    <submittedName>
        <fullName evidence="1">Uncharacterized protein</fullName>
    </submittedName>
</protein>
<dbReference type="AlphaFoldDB" id="A0A8C4Q4Z6"/>
<dbReference type="GeneTree" id="ENSGT00390000004385"/>